<protein>
    <recommendedName>
        <fullName evidence="3">Exosome protein</fullName>
    </recommendedName>
</protein>
<dbReference type="KEGG" id="oyw:OdinLCB4_004435"/>
<gene>
    <name evidence="1" type="ORF">OdinLCB4_004435</name>
</gene>
<dbReference type="Gene3D" id="3.30.1440.10">
    <property type="match status" value="1"/>
</dbReference>
<dbReference type="Pfam" id="PF01877">
    <property type="entry name" value="RNA_binding"/>
    <property type="match status" value="1"/>
</dbReference>
<dbReference type="PANTHER" id="PTHR38816">
    <property type="entry name" value="EXOSOME SUBUNIT, DUF54 FAMILY-RELATED"/>
    <property type="match status" value="1"/>
</dbReference>
<organism evidence="1 2">
    <name type="scientific">Odinarchaeota yellowstonii (strain LCB_4)</name>
    <dbReference type="NCBI Taxonomy" id="1841599"/>
    <lineage>
        <taxon>Archaea</taxon>
        <taxon>Promethearchaeati</taxon>
        <taxon>Candidatus Odinarchaeota</taxon>
        <taxon>Candidatus Odinarchaeia</taxon>
        <taxon>Candidatus Odinarchaeales</taxon>
        <taxon>Candidatus Odinarchaeaceae</taxon>
        <taxon>Candidatus Odinarchaeum</taxon>
    </lineage>
</organism>
<name>A0AAF0D147_ODILC</name>
<reference evidence="1" key="1">
    <citation type="journal article" date="2017" name="Nature">
        <title>Asgard archaea illuminate the origin of eukaryotic cellular complexity.</title>
        <authorList>
            <person name="Zaremba-Niedzwiedzka K."/>
            <person name="Caceres E.F."/>
            <person name="Saw J.H."/>
            <person name="Backstrom D."/>
            <person name="Juzokaite L."/>
            <person name="Vancaester E."/>
            <person name="Seitz K.W."/>
            <person name="Anantharaman K."/>
            <person name="Starnawski P."/>
            <person name="Kjeldsen K.U."/>
            <person name="Scott M.B."/>
            <person name="Nunoura T."/>
            <person name="Banfield J.F."/>
            <person name="Schramm A."/>
            <person name="Baker B.J."/>
            <person name="Spang A."/>
            <person name="Ettema T.J.G."/>
        </authorList>
    </citation>
    <scope>NUCLEOTIDE SEQUENCE</scope>
    <source>
        <strain evidence="1">LCB_4</strain>
    </source>
</reference>
<dbReference type="PANTHER" id="PTHR38816:SF1">
    <property type="entry name" value="EXOSOME SUBUNIT"/>
    <property type="match status" value="1"/>
</dbReference>
<dbReference type="Proteomes" id="UP000186851">
    <property type="component" value="Chromosome"/>
</dbReference>
<dbReference type="InterPro" id="IPR022803">
    <property type="entry name" value="Ribosomal_uL5_dom_sf"/>
</dbReference>
<evidence type="ECO:0000313" key="2">
    <source>
        <dbReference type="Proteomes" id="UP000186851"/>
    </source>
</evidence>
<dbReference type="SUPFAM" id="SSF55282">
    <property type="entry name" value="RL5-like"/>
    <property type="match status" value="1"/>
</dbReference>
<reference evidence="1" key="2">
    <citation type="journal article" date="2022" name="Nat. Microbiol.">
        <title>A closed Candidatus Odinarchaeum chromosome exposes Asgard archaeal viruses.</title>
        <authorList>
            <person name="Tamarit D."/>
            <person name="Caceres E.F."/>
            <person name="Krupovic M."/>
            <person name="Nijland R."/>
            <person name="Eme L."/>
            <person name="Robinson N.P."/>
            <person name="Ettema T.J.G."/>
        </authorList>
    </citation>
    <scope>NUCLEOTIDE SEQUENCE</scope>
    <source>
        <strain evidence="1">LCB_4</strain>
    </source>
</reference>
<proteinExistence type="predicted"/>
<evidence type="ECO:0000313" key="1">
    <source>
        <dbReference type="EMBL" id="WEU39736.1"/>
    </source>
</evidence>
<evidence type="ECO:0008006" key="3">
    <source>
        <dbReference type="Google" id="ProtNLM"/>
    </source>
</evidence>
<dbReference type="AlphaFoldDB" id="A0AAF0D147"/>
<dbReference type="InterPro" id="IPR002739">
    <property type="entry name" value="PAB1135-like"/>
</dbReference>
<sequence>MPVLFQEIDFEVLCHATEDEDKVIQAVKNLIPVEFHSSIRINKAKLEGHYHNPIIKFNIILEGETQVRRTLLYIFKRLNREERRDLTEKFESYLDETGSFYLRVNKNMSYKGVVALKFDTGDIIRLKTKIRKEKPIPKTEIIKEYVALISETTT</sequence>
<dbReference type="EMBL" id="CP091871">
    <property type="protein sequence ID" value="WEU39736.1"/>
    <property type="molecule type" value="Genomic_DNA"/>
</dbReference>
<accession>A0AAF0D147</accession>